<dbReference type="Gene3D" id="3.50.50.60">
    <property type="entry name" value="FAD/NAD(P)-binding domain"/>
    <property type="match status" value="2"/>
</dbReference>
<dbReference type="PANTHER" id="PTHR11552">
    <property type="entry name" value="GLUCOSE-METHANOL-CHOLINE GMC OXIDOREDUCTASE"/>
    <property type="match status" value="1"/>
</dbReference>
<dbReference type="Gene3D" id="3.30.560.10">
    <property type="entry name" value="Glucose Oxidase, domain 3"/>
    <property type="match status" value="1"/>
</dbReference>
<dbReference type="SUPFAM" id="SSF51905">
    <property type="entry name" value="FAD/NAD(P)-binding domain"/>
    <property type="match status" value="1"/>
</dbReference>
<dbReference type="EMBL" id="JAGHQM010000168">
    <property type="protein sequence ID" value="KAH0564862.1"/>
    <property type="molecule type" value="Genomic_DNA"/>
</dbReference>
<sequence length="621" mass="67257">MWIDPSTGLRQDVPHRLIYPILDAGNTKLRVLTESKVIRVLFDQSKRAAGIEYTSKLRPSADGLPTVVRARKLVVVSAGALGSPLILQRSGVGNEKKLSSLGIPTVSAVNGVGTNYLDHSTILTTYHSNAKPEDTLDGLVSGRLPFEEALREKSLSASTYILGWNGVDGGAKLRPSPEEVKAMGPQFEKLWNRDFRDRPSRPLILIATVSSFLGDPSSVTPGQYFTIAQFTTYPYSQGSIHIAGPSVDDPPDFDSGLLKDPTDVTELTWAYKKQRDLVRRMKHYAGALETDRPRFRVGSKAGFKYVDGKQALGEWGDIEYDKEDDEAIEQYIRENARSSFHCLGTCAMKPLEDGGVVDKRLNVYGVDGLKVADLSICPKNVAANTYSTALVIGEKAAMIIAEELGIKLHELVVPGNQYANRCLTRDAPEGFPEPHIRDIRGEEVFTVAATIRGVAALGTARGREAVPPKGRAGRAAEDVPRQGAREDLQTLTLGDEGSGHVDALLVGVFGNEHLDGLAVTDRRLKHRTVDGRMGRAPLPREVLDGVLAAGGVAHQNDLSTARPASAEVGHTEREFLRITRHGARAPTGVGGGEEDFDQRVGEGWEASGETGCVGNREESIT</sequence>
<reference evidence="3" key="1">
    <citation type="submission" date="2021-03" db="EMBL/GenBank/DDBJ databases">
        <title>Comparative genomics and phylogenomic investigation of the class Geoglossomycetes provide insights into ecological specialization and systematics.</title>
        <authorList>
            <person name="Melie T."/>
            <person name="Pirro S."/>
            <person name="Miller A.N."/>
            <person name="Quandt A."/>
        </authorList>
    </citation>
    <scope>NUCLEOTIDE SEQUENCE</scope>
    <source>
        <strain evidence="3">CAQ_001_2017</strain>
    </source>
</reference>
<dbReference type="InterPro" id="IPR000172">
    <property type="entry name" value="GMC_OxRdtase_N"/>
</dbReference>
<proteinExistence type="inferred from homology"/>
<evidence type="ECO:0000313" key="3">
    <source>
        <dbReference type="EMBL" id="KAH0564862.1"/>
    </source>
</evidence>
<dbReference type="AlphaFoldDB" id="A0A9P8LG39"/>
<dbReference type="InterPro" id="IPR007867">
    <property type="entry name" value="GMC_OxRtase_C"/>
</dbReference>
<organism evidence="3 4">
    <name type="scientific">Trichoglossum hirsutum</name>
    <dbReference type="NCBI Taxonomy" id="265104"/>
    <lineage>
        <taxon>Eukaryota</taxon>
        <taxon>Fungi</taxon>
        <taxon>Dikarya</taxon>
        <taxon>Ascomycota</taxon>
        <taxon>Pezizomycotina</taxon>
        <taxon>Geoglossomycetes</taxon>
        <taxon>Geoglossales</taxon>
        <taxon>Geoglossaceae</taxon>
        <taxon>Trichoglossum</taxon>
    </lineage>
</organism>
<evidence type="ECO:0000256" key="1">
    <source>
        <dbReference type="ARBA" id="ARBA00010790"/>
    </source>
</evidence>
<name>A0A9P8LG39_9PEZI</name>
<dbReference type="InterPro" id="IPR012132">
    <property type="entry name" value="GMC_OxRdtase"/>
</dbReference>
<dbReference type="Proteomes" id="UP000750711">
    <property type="component" value="Unassembled WGS sequence"/>
</dbReference>
<comment type="similarity">
    <text evidence="1">Belongs to the GMC oxidoreductase family.</text>
</comment>
<dbReference type="Pfam" id="PF05199">
    <property type="entry name" value="GMC_oxred_C"/>
    <property type="match status" value="1"/>
</dbReference>
<dbReference type="PROSITE" id="PS00624">
    <property type="entry name" value="GMC_OXRED_2"/>
    <property type="match status" value="1"/>
</dbReference>
<comment type="caution">
    <text evidence="3">The sequence shown here is derived from an EMBL/GenBank/DDBJ whole genome shotgun (WGS) entry which is preliminary data.</text>
</comment>
<dbReference type="GO" id="GO:0016614">
    <property type="term" value="F:oxidoreductase activity, acting on CH-OH group of donors"/>
    <property type="evidence" value="ECO:0007669"/>
    <property type="project" value="InterPro"/>
</dbReference>
<keyword evidence="4" id="KW-1185">Reference proteome</keyword>
<dbReference type="PANTHER" id="PTHR11552:SF78">
    <property type="entry name" value="GLUCOSE-METHANOL-CHOLINE OXIDOREDUCTASE N-TERMINAL DOMAIN-CONTAINING PROTEIN"/>
    <property type="match status" value="1"/>
</dbReference>
<protein>
    <recommendedName>
        <fullName evidence="2">Glucose-methanol-choline oxidoreductase N-terminal domain-containing protein</fullName>
    </recommendedName>
</protein>
<evidence type="ECO:0000313" key="4">
    <source>
        <dbReference type="Proteomes" id="UP000750711"/>
    </source>
</evidence>
<dbReference type="SUPFAM" id="SSF54373">
    <property type="entry name" value="FAD-linked reductases, C-terminal domain"/>
    <property type="match status" value="1"/>
</dbReference>
<dbReference type="Pfam" id="PF00732">
    <property type="entry name" value="GMC_oxred_N"/>
    <property type="match status" value="1"/>
</dbReference>
<gene>
    <name evidence="3" type="ORF">GP486_001756</name>
</gene>
<accession>A0A9P8LG39</accession>
<evidence type="ECO:0000259" key="2">
    <source>
        <dbReference type="PROSITE" id="PS00624"/>
    </source>
</evidence>
<feature type="domain" description="Glucose-methanol-choline oxidoreductase N-terminal" evidence="2">
    <location>
        <begin position="79"/>
        <end position="93"/>
    </location>
</feature>
<dbReference type="InterPro" id="IPR036188">
    <property type="entry name" value="FAD/NAD-bd_sf"/>
</dbReference>
<dbReference type="GO" id="GO:0050660">
    <property type="term" value="F:flavin adenine dinucleotide binding"/>
    <property type="evidence" value="ECO:0007669"/>
    <property type="project" value="InterPro"/>
</dbReference>